<dbReference type="Proteomes" id="UP000245461">
    <property type="component" value="Unassembled WGS sequence"/>
</dbReference>
<evidence type="ECO:0000313" key="2">
    <source>
        <dbReference type="Proteomes" id="UP000245461"/>
    </source>
</evidence>
<dbReference type="InterPro" id="IPR011990">
    <property type="entry name" value="TPR-like_helical_dom_sf"/>
</dbReference>
<keyword evidence="2" id="KW-1185">Reference proteome</keyword>
<sequence>MSADTVDPELATLTANVDTAIAALGDSPDEATVARLLDGSRRLVDALMARRLAGEARDHLDRVWNLGALDGHPIEKGIMGFLSVRVLQASGGHEAAVTRAADVSALIAGTRGDGRGLGAPLLADLAQARAASLETLGRREEARDAQGEAVARRAGLVGRSDLPDQRGGLASARNALGRIHLALGETEAAIDELSTCIAELRDLAEAFEGKLPPALFNTHAAACNRLGRALAAAGRPLEAHPHLMTSVESMRSLVNETRNLGLVDDFLTALGDLEKAEKALGNDAVAANLAAEAARWRRHVEDQRR</sequence>
<dbReference type="EMBL" id="QGLE01000020">
    <property type="protein sequence ID" value="PWR17890.1"/>
    <property type="molecule type" value="Genomic_DNA"/>
</dbReference>
<dbReference type="Gene3D" id="1.25.40.10">
    <property type="entry name" value="Tetratricopeptide repeat domain"/>
    <property type="match status" value="1"/>
</dbReference>
<protein>
    <recommendedName>
        <fullName evidence="3">Tetratricopeptide repeat protein</fullName>
    </recommendedName>
</protein>
<organism evidence="1 2">
    <name type="scientific">Zavarzinia aquatilis</name>
    <dbReference type="NCBI Taxonomy" id="2211142"/>
    <lineage>
        <taxon>Bacteria</taxon>
        <taxon>Pseudomonadati</taxon>
        <taxon>Pseudomonadota</taxon>
        <taxon>Alphaproteobacteria</taxon>
        <taxon>Rhodospirillales</taxon>
        <taxon>Zavarziniaceae</taxon>
        <taxon>Zavarzinia</taxon>
    </lineage>
</organism>
<dbReference type="InterPro" id="IPR019734">
    <property type="entry name" value="TPR_rpt"/>
</dbReference>
<comment type="caution">
    <text evidence="1">The sequence shown here is derived from an EMBL/GenBank/DDBJ whole genome shotgun (WGS) entry which is preliminary data.</text>
</comment>
<dbReference type="AlphaFoldDB" id="A0A317DV91"/>
<evidence type="ECO:0008006" key="3">
    <source>
        <dbReference type="Google" id="ProtNLM"/>
    </source>
</evidence>
<dbReference type="SUPFAM" id="SSF48452">
    <property type="entry name" value="TPR-like"/>
    <property type="match status" value="1"/>
</dbReference>
<evidence type="ECO:0000313" key="1">
    <source>
        <dbReference type="EMBL" id="PWR17890.1"/>
    </source>
</evidence>
<dbReference type="RefSeq" id="WP_109908033.1">
    <property type="nucleotide sequence ID" value="NZ_QGLE01000020.1"/>
</dbReference>
<name>A0A317DV91_9PROT</name>
<dbReference type="OrthoDB" id="7259802at2"/>
<reference evidence="1 2" key="1">
    <citation type="submission" date="2018-05" db="EMBL/GenBank/DDBJ databases">
        <title>Zavarzinia sp. HR-AS.</title>
        <authorList>
            <person name="Lee Y."/>
            <person name="Jeon C.O."/>
        </authorList>
    </citation>
    <scope>NUCLEOTIDE SEQUENCE [LARGE SCALE GENOMIC DNA]</scope>
    <source>
        <strain evidence="1 2">HR-AS</strain>
    </source>
</reference>
<dbReference type="Pfam" id="PF13181">
    <property type="entry name" value="TPR_8"/>
    <property type="match status" value="1"/>
</dbReference>
<proteinExistence type="predicted"/>
<gene>
    <name evidence="1" type="ORF">DKG74_20435</name>
</gene>
<accession>A0A317DV91</accession>